<name>A0A1R1PWM9_ZANCU</name>
<reference evidence="3" key="1">
    <citation type="submission" date="2017-01" db="EMBL/GenBank/DDBJ databases">
        <authorList>
            <person name="Wang Y."/>
            <person name="White M."/>
            <person name="Kvist S."/>
            <person name="Moncalvo J.-M."/>
        </authorList>
    </citation>
    <scope>NUCLEOTIDE SEQUENCE [LARGE SCALE GENOMIC DNA]</scope>
    <source>
        <strain evidence="3">COL-18-3</strain>
    </source>
</reference>
<feature type="compositionally biased region" description="Low complexity" evidence="1">
    <location>
        <begin position="697"/>
        <end position="718"/>
    </location>
</feature>
<dbReference type="Proteomes" id="UP000188320">
    <property type="component" value="Unassembled WGS sequence"/>
</dbReference>
<evidence type="ECO:0000313" key="2">
    <source>
        <dbReference type="EMBL" id="OMH85329.1"/>
    </source>
</evidence>
<proteinExistence type="predicted"/>
<dbReference type="EMBL" id="LSSK01000094">
    <property type="protein sequence ID" value="OMH85329.1"/>
    <property type="molecule type" value="Genomic_DNA"/>
</dbReference>
<protein>
    <submittedName>
        <fullName evidence="2">Uncharacterized protein</fullName>
    </submittedName>
</protein>
<organism evidence="2 3">
    <name type="scientific">Zancudomyces culisetae</name>
    <name type="common">Gut fungus</name>
    <name type="synonym">Smittium culisetae</name>
    <dbReference type="NCBI Taxonomy" id="1213189"/>
    <lineage>
        <taxon>Eukaryota</taxon>
        <taxon>Fungi</taxon>
        <taxon>Fungi incertae sedis</taxon>
        <taxon>Zoopagomycota</taxon>
        <taxon>Kickxellomycotina</taxon>
        <taxon>Harpellomycetes</taxon>
        <taxon>Harpellales</taxon>
        <taxon>Legeriomycetaceae</taxon>
        <taxon>Zancudomyces</taxon>
    </lineage>
</organism>
<evidence type="ECO:0000313" key="3">
    <source>
        <dbReference type="Proteomes" id="UP000188320"/>
    </source>
</evidence>
<feature type="compositionally biased region" description="Polar residues" evidence="1">
    <location>
        <begin position="347"/>
        <end position="365"/>
    </location>
</feature>
<dbReference type="AlphaFoldDB" id="A0A1R1PWM9"/>
<feature type="region of interest" description="Disordered" evidence="1">
    <location>
        <begin position="697"/>
        <end position="721"/>
    </location>
</feature>
<evidence type="ECO:0000256" key="1">
    <source>
        <dbReference type="SAM" id="MobiDB-lite"/>
    </source>
</evidence>
<feature type="region of interest" description="Disordered" evidence="1">
    <location>
        <begin position="347"/>
        <end position="368"/>
    </location>
</feature>
<keyword evidence="3" id="KW-1185">Reference proteome</keyword>
<gene>
    <name evidence="2" type="ORF">AX774_g1135</name>
</gene>
<comment type="caution">
    <text evidence="2">The sequence shown here is derived from an EMBL/GenBank/DDBJ whole genome shotgun (WGS) entry which is preliminary data.</text>
</comment>
<accession>A0A1R1PWM9</accession>
<sequence>MVYAYSQNNDLTNVLKYYSLGVGYFKNRVENFSKIVGVESTLHVVRNSSQPDIDTVEHAAEIGAELAAEMELLEKMTALAIKSALKHRDDTLELAYSIIQKYVHLLSKLAVVYTHQRKRQSGNPEGIEMKNDVLAGNICLYKIEAINAIFSTSSDSSKDEYSFKDFCVGRTGDLGSGAVFTRGFIHILMWMLLEDNRLKRAIDVGILLGGHSGYEKYGGENNNTDYKEVQLERRRQNFRFHTKLNSLVAKIIASPAQSSLPPQLRVEEGTCAHRSVDIDGGGRHHHENGTGYEAAAINPVLVYEHRDAITNLIRYFIYKKHNTATELVGALSLFLDFYRLTTTNSVGESTKNTQEDSAQEQPQTNEKVREHEEWFYELNCSTTNLLLYRIGFELARSNKYKSIRHYFTTTMRSKLGNIYLDGNSNDSDSMEFVNDDMIGGKRAKLAKDCENNAIFQEFVGAIKAIGYRSTYSSIDNDNSKASGQSTGINGIGNGVDTKKLDELCLYLKDFHNTYFADKLDRIFNHFTSEISKTGGESVTAVDNPASNSTSTSTITTVSQLLLDINASSSKCDSKTDSGASAGEIEMVELFEYYKDAHLLFSPSPEFGDNTNIYNNTHYNTKTSSISGIHRSGSEESDELNDNLMNLYKCLPCIIRAFVMVGDLKSAILVFLDYKKYHLIATFLSLRKYPTSIVNISNSNSNSNGNSNRNSNTNSNFSNHYSHTDTEKVVGNSYDSELNHREHEHSYRHNISILESLKSRLKSTNVESNTNKNIFGLFFFLPLDKQ</sequence>